<sequence length="77" mass="8326">MPNIGYGSSTETKHALPRGFGKFPVHTVKELEVLLMCNTCYCAETAHMSPQRTAKPLWGGQPAGHQVTNPNASEGDE</sequence>
<dbReference type="Pfam" id="PF01655">
    <property type="entry name" value="Ribosomal_L32e"/>
    <property type="match status" value="1"/>
</dbReference>
<feature type="compositionally biased region" description="Polar residues" evidence="4">
    <location>
        <begin position="66"/>
        <end position="77"/>
    </location>
</feature>
<dbReference type="PANTHER" id="PTHR23413:SF6">
    <property type="entry name" value="LARGE RIBOSOMAL SUBUNIT PROTEIN EL32"/>
    <property type="match status" value="1"/>
</dbReference>
<keyword evidence="3" id="KW-0687">Ribonucleoprotein</keyword>
<dbReference type="SMART" id="SM01393">
    <property type="entry name" value="Ribosomal_L32e"/>
    <property type="match status" value="1"/>
</dbReference>
<keyword evidence="6" id="KW-1185">Reference proteome</keyword>
<organism evidence="5 6">
    <name type="scientific">Myotis davidii</name>
    <name type="common">David's myotis</name>
    <dbReference type="NCBI Taxonomy" id="225400"/>
    <lineage>
        <taxon>Eukaryota</taxon>
        <taxon>Metazoa</taxon>
        <taxon>Chordata</taxon>
        <taxon>Craniata</taxon>
        <taxon>Vertebrata</taxon>
        <taxon>Euteleostomi</taxon>
        <taxon>Mammalia</taxon>
        <taxon>Eutheria</taxon>
        <taxon>Laurasiatheria</taxon>
        <taxon>Chiroptera</taxon>
        <taxon>Yangochiroptera</taxon>
        <taxon>Vespertilionidae</taxon>
        <taxon>Myotis</taxon>
    </lineage>
</organism>
<accession>L5LVK6</accession>
<keyword evidence="2 5" id="KW-0689">Ribosomal protein</keyword>
<dbReference type="GO" id="GO:0022625">
    <property type="term" value="C:cytosolic large ribosomal subunit"/>
    <property type="evidence" value="ECO:0007669"/>
    <property type="project" value="TreeGrafter"/>
</dbReference>
<gene>
    <name evidence="5" type="ORF">MDA_GLEAN10011873</name>
</gene>
<dbReference type="PANTHER" id="PTHR23413">
    <property type="entry name" value="60S RIBOSOMAL PROTEIN L32 AND DNA-DIRECTED RNA POLYMERASE II, SUBUNIT N"/>
    <property type="match status" value="1"/>
</dbReference>
<dbReference type="InterPro" id="IPR001515">
    <property type="entry name" value="Ribosomal_eL32"/>
</dbReference>
<dbReference type="GO" id="GO:0006412">
    <property type="term" value="P:translation"/>
    <property type="evidence" value="ECO:0007669"/>
    <property type="project" value="InterPro"/>
</dbReference>
<proteinExistence type="inferred from homology"/>
<protein>
    <submittedName>
        <fullName evidence="5">60S ribosomal protein L32</fullName>
    </submittedName>
</protein>
<evidence type="ECO:0000313" key="5">
    <source>
        <dbReference type="EMBL" id="ELK30055.1"/>
    </source>
</evidence>
<dbReference type="Proteomes" id="UP000010556">
    <property type="component" value="Unassembled WGS sequence"/>
</dbReference>
<feature type="region of interest" description="Disordered" evidence="4">
    <location>
        <begin position="53"/>
        <end position="77"/>
    </location>
</feature>
<comment type="similarity">
    <text evidence="1">Belongs to the eukaryotic ribosomal protein eL32 family.</text>
</comment>
<dbReference type="SUPFAM" id="SSF52042">
    <property type="entry name" value="Ribosomal protein L32e"/>
    <property type="match status" value="1"/>
</dbReference>
<dbReference type="EMBL" id="KB107329">
    <property type="protein sequence ID" value="ELK30055.1"/>
    <property type="molecule type" value="Genomic_DNA"/>
</dbReference>
<evidence type="ECO:0000256" key="2">
    <source>
        <dbReference type="ARBA" id="ARBA00022980"/>
    </source>
</evidence>
<evidence type="ECO:0000256" key="3">
    <source>
        <dbReference type="ARBA" id="ARBA00023274"/>
    </source>
</evidence>
<dbReference type="AlphaFoldDB" id="L5LVK6"/>
<dbReference type="GO" id="GO:0003735">
    <property type="term" value="F:structural constituent of ribosome"/>
    <property type="evidence" value="ECO:0007669"/>
    <property type="project" value="InterPro"/>
</dbReference>
<dbReference type="InterPro" id="IPR036351">
    <property type="entry name" value="Ribosomal_eL32_sf"/>
</dbReference>
<evidence type="ECO:0000256" key="4">
    <source>
        <dbReference type="SAM" id="MobiDB-lite"/>
    </source>
</evidence>
<evidence type="ECO:0000256" key="1">
    <source>
        <dbReference type="ARBA" id="ARBA00008431"/>
    </source>
</evidence>
<name>L5LVK6_MYODS</name>
<reference evidence="6" key="1">
    <citation type="journal article" date="2013" name="Science">
        <title>Comparative analysis of bat genomes provides insight into the evolution of flight and immunity.</title>
        <authorList>
            <person name="Zhang G."/>
            <person name="Cowled C."/>
            <person name="Shi Z."/>
            <person name="Huang Z."/>
            <person name="Bishop-Lilly K.A."/>
            <person name="Fang X."/>
            <person name="Wynne J.W."/>
            <person name="Xiong Z."/>
            <person name="Baker M.L."/>
            <person name="Zhao W."/>
            <person name="Tachedjian M."/>
            <person name="Zhu Y."/>
            <person name="Zhou P."/>
            <person name="Jiang X."/>
            <person name="Ng J."/>
            <person name="Yang L."/>
            <person name="Wu L."/>
            <person name="Xiao J."/>
            <person name="Feng Y."/>
            <person name="Chen Y."/>
            <person name="Sun X."/>
            <person name="Zhang Y."/>
            <person name="Marsh G.A."/>
            <person name="Crameri G."/>
            <person name="Broder C.C."/>
            <person name="Frey K.G."/>
            <person name="Wang L.F."/>
            <person name="Wang J."/>
        </authorList>
    </citation>
    <scope>NUCLEOTIDE SEQUENCE [LARGE SCALE GENOMIC DNA]</scope>
</reference>
<evidence type="ECO:0000313" key="6">
    <source>
        <dbReference type="Proteomes" id="UP000010556"/>
    </source>
</evidence>